<evidence type="ECO:0000256" key="1">
    <source>
        <dbReference type="SAM" id="Phobius"/>
    </source>
</evidence>
<dbReference type="GeneID" id="17310889"/>
<organism evidence="2">
    <name type="scientific">Guillardia theta (strain CCMP2712)</name>
    <name type="common">Cryptophyte</name>
    <dbReference type="NCBI Taxonomy" id="905079"/>
    <lineage>
        <taxon>Eukaryota</taxon>
        <taxon>Cryptophyceae</taxon>
        <taxon>Pyrenomonadales</taxon>
        <taxon>Geminigeraceae</taxon>
        <taxon>Guillardia</taxon>
    </lineage>
</organism>
<dbReference type="KEGG" id="gtt:GUITHDRAFT_150155"/>
<dbReference type="Proteomes" id="UP000011087">
    <property type="component" value="Unassembled WGS sequence"/>
</dbReference>
<dbReference type="RefSeq" id="XP_005841093.1">
    <property type="nucleotide sequence ID" value="XM_005841036.1"/>
</dbReference>
<dbReference type="EnsemblProtists" id="EKX54113">
    <property type="protein sequence ID" value="EKX54113"/>
    <property type="gene ID" value="GUITHDRAFT_150155"/>
</dbReference>
<keyword evidence="1" id="KW-0812">Transmembrane</keyword>
<keyword evidence="1" id="KW-1133">Transmembrane helix</keyword>
<reference evidence="4" key="2">
    <citation type="submission" date="2012-11" db="EMBL/GenBank/DDBJ databases">
        <authorList>
            <person name="Kuo A."/>
            <person name="Curtis B.A."/>
            <person name="Tanifuji G."/>
            <person name="Burki F."/>
            <person name="Gruber A."/>
            <person name="Irimia M."/>
            <person name="Maruyama S."/>
            <person name="Arias M.C."/>
            <person name="Ball S.G."/>
            <person name="Gile G.H."/>
            <person name="Hirakawa Y."/>
            <person name="Hopkins J.F."/>
            <person name="Rensing S.A."/>
            <person name="Schmutz J."/>
            <person name="Symeonidi A."/>
            <person name="Elias M."/>
            <person name="Eveleigh R.J."/>
            <person name="Herman E.K."/>
            <person name="Klute M.J."/>
            <person name="Nakayama T."/>
            <person name="Obornik M."/>
            <person name="Reyes-Prieto A."/>
            <person name="Armbrust E.V."/>
            <person name="Aves S.J."/>
            <person name="Beiko R.G."/>
            <person name="Coutinho P."/>
            <person name="Dacks J.B."/>
            <person name="Durnford D.G."/>
            <person name="Fast N.M."/>
            <person name="Green B.R."/>
            <person name="Grisdale C."/>
            <person name="Hempe F."/>
            <person name="Henrissat B."/>
            <person name="Hoppner M.P."/>
            <person name="Ishida K.-I."/>
            <person name="Kim E."/>
            <person name="Koreny L."/>
            <person name="Kroth P.G."/>
            <person name="Liu Y."/>
            <person name="Malik S.-B."/>
            <person name="Maier U.G."/>
            <person name="McRose D."/>
            <person name="Mock T."/>
            <person name="Neilson J.A."/>
            <person name="Onodera N.T."/>
            <person name="Poole A.M."/>
            <person name="Pritham E.J."/>
            <person name="Richards T.A."/>
            <person name="Rocap G."/>
            <person name="Roy S.W."/>
            <person name="Sarai C."/>
            <person name="Schaack S."/>
            <person name="Shirato S."/>
            <person name="Slamovits C.H."/>
            <person name="Spencer D.F."/>
            <person name="Suzuki S."/>
            <person name="Worden A.Z."/>
            <person name="Zauner S."/>
            <person name="Barry K."/>
            <person name="Bell C."/>
            <person name="Bharti A.K."/>
            <person name="Crow J.A."/>
            <person name="Grimwood J."/>
            <person name="Kramer R."/>
            <person name="Lindquist E."/>
            <person name="Lucas S."/>
            <person name="Salamov A."/>
            <person name="McFadden G.I."/>
            <person name="Lane C.E."/>
            <person name="Keeling P.J."/>
            <person name="Gray M.W."/>
            <person name="Grigoriev I.V."/>
            <person name="Archibald J.M."/>
        </authorList>
    </citation>
    <scope>NUCLEOTIDE SEQUENCE</scope>
    <source>
        <strain evidence="4">CCMP2712</strain>
    </source>
</reference>
<evidence type="ECO:0000313" key="4">
    <source>
        <dbReference type="Proteomes" id="UP000011087"/>
    </source>
</evidence>
<protein>
    <submittedName>
        <fullName evidence="2 3">Uncharacterized protein</fullName>
    </submittedName>
</protein>
<name>L1K152_GUITC</name>
<dbReference type="AlphaFoldDB" id="L1K152"/>
<reference evidence="3" key="3">
    <citation type="submission" date="2016-03" db="UniProtKB">
        <authorList>
            <consortium name="EnsemblProtists"/>
        </authorList>
    </citation>
    <scope>IDENTIFICATION</scope>
</reference>
<reference evidence="2 4" key="1">
    <citation type="journal article" date="2012" name="Nature">
        <title>Algal genomes reveal evolutionary mosaicism and the fate of nucleomorphs.</title>
        <authorList>
            <consortium name="DOE Joint Genome Institute"/>
            <person name="Curtis B.A."/>
            <person name="Tanifuji G."/>
            <person name="Burki F."/>
            <person name="Gruber A."/>
            <person name="Irimia M."/>
            <person name="Maruyama S."/>
            <person name="Arias M.C."/>
            <person name="Ball S.G."/>
            <person name="Gile G.H."/>
            <person name="Hirakawa Y."/>
            <person name="Hopkins J.F."/>
            <person name="Kuo A."/>
            <person name="Rensing S.A."/>
            <person name="Schmutz J."/>
            <person name="Symeonidi A."/>
            <person name="Elias M."/>
            <person name="Eveleigh R.J."/>
            <person name="Herman E.K."/>
            <person name="Klute M.J."/>
            <person name="Nakayama T."/>
            <person name="Obornik M."/>
            <person name="Reyes-Prieto A."/>
            <person name="Armbrust E.V."/>
            <person name="Aves S.J."/>
            <person name="Beiko R.G."/>
            <person name="Coutinho P."/>
            <person name="Dacks J.B."/>
            <person name="Durnford D.G."/>
            <person name="Fast N.M."/>
            <person name="Green B.R."/>
            <person name="Grisdale C.J."/>
            <person name="Hempel F."/>
            <person name="Henrissat B."/>
            <person name="Hoppner M.P."/>
            <person name="Ishida K."/>
            <person name="Kim E."/>
            <person name="Koreny L."/>
            <person name="Kroth P.G."/>
            <person name="Liu Y."/>
            <person name="Malik S.B."/>
            <person name="Maier U.G."/>
            <person name="McRose D."/>
            <person name="Mock T."/>
            <person name="Neilson J.A."/>
            <person name="Onodera N.T."/>
            <person name="Poole A.M."/>
            <person name="Pritham E.J."/>
            <person name="Richards T.A."/>
            <person name="Rocap G."/>
            <person name="Roy S.W."/>
            <person name="Sarai C."/>
            <person name="Schaack S."/>
            <person name="Shirato S."/>
            <person name="Slamovits C.H."/>
            <person name="Spencer D.F."/>
            <person name="Suzuki S."/>
            <person name="Worden A.Z."/>
            <person name="Zauner S."/>
            <person name="Barry K."/>
            <person name="Bell C."/>
            <person name="Bharti A.K."/>
            <person name="Crow J.A."/>
            <person name="Grimwood J."/>
            <person name="Kramer R."/>
            <person name="Lindquist E."/>
            <person name="Lucas S."/>
            <person name="Salamov A."/>
            <person name="McFadden G.I."/>
            <person name="Lane C.E."/>
            <person name="Keeling P.J."/>
            <person name="Gray M.W."/>
            <person name="Grigoriev I.V."/>
            <person name="Archibald J.M."/>
        </authorList>
    </citation>
    <scope>NUCLEOTIDE SEQUENCE</scope>
    <source>
        <strain evidence="2 4">CCMP2712</strain>
    </source>
</reference>
<proteinExistence type="predicted"/>
<evidence type="ECO:0000313" key="2">
    <source>
        <dbReference type="EMBL" id="EKX54113.1"/>
    </source>
</evidence>
<dbReference type="PaxDb" id="55529-EKX54113"/>
<gene>
    <name evidence="2" type="ORF">GUITHDRAFT_150155</name>
</gene>
<sequence>MYPSYGISIPTSVIIVNSKTQPVCNAGLLRGCHVSLKPRGINLWLGPENGCPVPPAGFMCLFGVCRPWLWPVMILICMCIAGLIGLRLLRCS</sequence>
<keyword evidence="4" id="KW-1185">Reference proteome</keyword>
<accession>L1K152</accession>
<feature type="transmembrane region" description="Helical" evidence="1">
    <location>
        <begin position="68"/>
        <end position="89"/>
    </location>
</feature>
<dbReference type="EMBL" id="JH992968">
    <property type="protein sequence ID" value="EKX54113.1"/>
    <property type="molecule type" value="Genomic_DNA"/>
</dbReference>
<feature type="non-terminal residue" evidence="2">
    <location>
        <position position="1"/>
    </location>
</feature>
<keyword evidence="1" id="KW-0472">Membrane</keyword>
<dbReference type="HOGENOM" id="CLU_2417851_0_0_1"/>
<evidence type="ECO:0000313" key="3">
    <source>
        <dbReference type="EnsemblProtists" id="EKX54113"/>
    </source>
</evidence>